<proteinExistence type="inferred from homology"/>
<evidence type="ECO:0000259" key="7">
    <source>
        <dbReference type="Pfam" id="PF15469"/>
    </source>
</evidence>
<dbReference type="STRING" id="379508.A5E5K7"/>
<protein>
    <recommendedName>
        <fullName evidence="4">Exocyst complex component SEC5</fullName>
    </recommendedName>
</protein>
<feature type="domain" description="Exocyst complex component EXOC2/Sec5 N-terminal" evidence="7">
    <location>
        <begin position="81"/>
        <end position="1041"/>
    </location>
</feature>
<dbReference type="GeneID" id="5231133"/>
<organism evidence="8 9">
    <name type="scientific">Lodderomyces elongisporus (strain ATCC 11503 / CBS 2605 / JCM 1781 / NBRC 1676 / NRRL YB-4239)</name>
    <name type="common">Yeast</name>
    <name type="synonym">Saccharomyces elongisporus</name>
    <dbReference type="NCBI Taxonomy" id="379508"/>
    <lineage>
        <taxon>Eukaryota</taxon>
        <taxon>Fungi</taxon>
        <taxon>Dikarya</taxon>
        <taxon>Ascomycota</taxon>
        <taxon>Saccharomycotina</taxon>
        <taxon>Pichiomycetes</taxon>
        <taxon>Debaryomycetaceae</taxon>
        <taxon>Candida/Lodderomyces clade</taxon>
        <taxon>Lodderomyces</taxon>
    </lineage>
</organism>
<dbReference type="Proteomes" id="UP000001996">
    <property type="component" value="Unassembled WGS sequence"/>
</dbReference>
<comment type="similarity">
    <text evidence="1 4">Belongs to the SEC5 family.</text>
</comment>
<feature type="coiled-coil region" evidence="5">
    <location>
        <begin position="134"/>
        <end position="161"/>
    </location>
</feature>
<evidence type="ECO:0000313" key="8">
    <source>
        <dbReference type="EMBL" id="EDK46715.1"/>
    </source>
</evidence>
<evidence type="ECO:0000256" key="6">
    <source>
        <dbReference type="SAM" id="MobiDB-lite"/>
    </source>
</evidence>
<dbReference type="InterPro" id="IPR039481">
    <property type="entry name" value="EXOC2/Sec5_N_dom"/>
</dbReference>
<dbReference type="eggNOG" id="KOG2347">
    <property type="taxonomic scope" value="Eukaryota"/>
</dbReference>
<dbReference type="GO" id="GO:0015031">
    <property type="term" value="P:protein transport"/>
    <property type="evidence" value="ECO:0007669"/>
    <property type="project" value="UniProtKB-KW"/>
</dbReference>
<dbReference type="Pfam" id="PF15469">
    <property type="entry name" value="Sec5"/>
    <property type="match status" value="1"/>
</dbReference>
<feature type="compositionally biased region" description="Basic and acidic residues" evidence="6">
    <location>
        <begin position="76"/>
        <end position="85"/>
    </location>
</feature>
<sequence length="1041" mass="119175">MLSVELSDNELQAIYGLRTTKPTQRSDVLHIDQPSLELGSITAFPKLDIKEEEQYKLLDDLQSLGNESAVSISRHRQPDPEDPLKGRGSNVIQDLIRKQVVETPTDPKVSQYLISSQEFSSYRFLTTVHGGDSLEALGNSLKTLENNIRMHTDDLKDSIDDNFDSFIDCKQVIDRSLTEFVNQKTKVRQDKENSKVFNPRRHKLGGSTGAGSEAGANAGAGAGGIISTGASGLFELSSELELSLNNLITTTNLMIRPISDNRTREEKIGKVVELVKNNDFFFNLSSELIKHFTNNDNFKFIDTYNRYIREKDIYLDRILRKIKQQQQQQQQQFSKAGAGVSENNDLNALHKAQNDYGFELTLMTTVFHELDAIAEQYRNKVHGELLSLDFEVGKNGKYTVDLTSGDGNKFAALLESLAKMSSSKTDSGFGSEQEKSSVNIHIGPVRDFLIKQIEIIDKDFEYHVRKYDNKFLLMQKKITDYVQSLAKEKRDGSHVNYILDKYDKYSEERKFVKSYEDKLLAIEEAFDSNDLLDLSLVNETWLVLVNFVQYLEILFLRLAEKFLNNYTHYFRLGADPDGVIRNQFIDMVNRAVSIMAHLFDGDVKEGGKLQNQEMKPSYFKSFVPCYANSLSTIYYLGRIQVLVNNFMQQLGNLAGTLGNVSRYSNTNNLLKSLKSSSLHINTKILEAICSTWVNDCLQFSEMEDWKIEGKHNAKDGSCTKLMSVVECYQLYMIRKISKVTKTRTTSKDIRNEFNVVSKHASKQMLTGIEIQFMRTLKIIIDSMIRKYDTDRNINDEMLHKSAEYNVEIFKVLSMNNFDKLSRITYYKLLKEFDKHYLTNLGEQNLELIQVIEKARVTIIEDILKNEKAFFAKLTLNFFARLNPKFNDYGNGGGHKLRLDLKLIVDARPKVDAMIYEVLLHFVKLVNRIKPLTSENMFVTLLSELQNLFLKDLLSNVRNNQHFFTLRIVKNLLLDCYFLSAVFERSKQLKFDNKCKKLSQVLVKEISNIEVADGDGRGLNGADLEDALQESLENTAIQFNCF</sequence>
<keyword evidence="4" id="KW-0653">Protein transport</keyword>
<keyword evidence="3 4" id="KW-0268">Exocytosis</keyword>
<dbReference type="GO" id="GO:0006887">
    <property type="term" value="P:exocytosis"/>
    <property type="evidence" value="ECO:0007669"/>
    <property type="project" value="UniProtKB-KW"/>
</dbReference>
<comment type="subunit">
    <text evidence="4">Component of the exocyst complex.</text>
</comment>
<keyword evidence="5" id="KW-0175">Coiled coil</keyword>
<gene>
    <name evidence="8" type="ORF">LELG_04896</name>
</gene>
<accession>A5E5K7</accession>
<reference evidence="8 9" key="1">
    <citation type="journal article" date="2009" name="Nature">
        <title>Evolution of pathogenicity and sexual reproduction in eight Candida genomes.</title>
        <authorList>
            <person name="Butler G."/>
            <person name="Rasmussen M.D."/>
            <person name="Lin M.F."/>
            <person name="Santos M.A."/>
            <person name="Sakthikumar S."/>
            <person name="Munro C.A."/>
            <person name="Rheinbay E."/>
            <person name="Grabherr M."/>
            <person name="Forche A."/>
            <person name="Reedy J.L."/>
            <person name="Agrafioti I."/>
            <person name="Arnaud M.B."/>
            <person name="Bates S."/>
            <person name="Brown A.J."/>
            <person name="Brunke S."/>
            <person name="Costanzo M.C."/>
            <person name="Fitzpatrick D.A."/>
            <person name="de Groot P.W."/>
            <person name="Harris D."/>
            <person name="Hoyer L.L."/>
            <person name="Hube B."/>
            <person name="Klis F.M."/>
            <person name="Kodira C."/>
            <person name="Lennard N."/>
            <person name="Logue M.E."/>
            <person name="Martin R."/>
            <person name="Neiman A.M."/>
            <person name="Nikolaou E."/>
            <person name="Quail M.A."/>
            <person name="Quinn J."/>
            <person name="Santos M.C."/>
            <person name="Schmitzberger F.F."/>
            <person name="Sherlock G."/>
            <person name="Shah P."/>
            <person name="Silverstein K.A."/>
            <person name="Skrzypek M.S."/>
            <person name="Soll D."/>
            <person name="Staggs R."/>
            <person name="Stansfield I."/>
            <person name="Stumpf M.P."/>
            <person name="Sudbery P.E."/>
            <person name="Srikantha T."/>
            <person name="Zeng Q."/>
            <person name="Berman J."/>
            <person name="Berriman M."/>
            <person name="Heitman J."/>
            <person name="Gow N.A."/>
            <person name="Lorenz M.C."/>
            <person name="Birren B.W."/>
            <person name="Kellis M."/>
            <person name="Cuomo C.A."/>
        </authorList>
    </citation>
    <scope>NUCLEOTIDE SEQUENCE [LARGE SCALE GENOMIC DNA]</scope>
    <source>
        <strain evidence="9">ATCC 11503 / BCRC 21390 / CBS 2605 / JCM 1781 / NBRC 1676 / NRRL YB-4239</strain>
    </source>
</reference>
<dbReference type="GO" id="GO:0006893">
    <property type="term" value="P:Golgi to plasma membrane transport"/>
    <property type="evidence" value="ECO:0007669"/>
    <property type="project" value="UniProtKB-UniRule"/>
</dbReference>
<dbReference type="OMA" id="DCSQFYD"/>
<dbReference type="OrthoDB" id="26242at2759"/>
<dbReference type="VEuPathDB" id="FungiDB:LELG_04896"/>
<keyword evidence="9" id="KW-1185">Reference proteome</keyword>
<keyword evidence="2 4" id="KW-0813">Transport</keyword>
<dbReference type="AlphaFoldDB" id="A5E5K7"/>
<evidence type="ECO:0000256" key="5">
    <source>
        <dbReference type="SAM" id="Coils"/>
    </source>
</evidence>
<dbReference type="KEGG" id="lel:PVL30_005618"/>
<name>A5E5K7_LODEL</name>
<dbReference type="FunCoup" id="A5E5K7">
    <property type="interactions" value="302"/>
</dbReference>
<dbReference type="PANTHER" id="PTHR13043:SF1">
    <property type="entry name" value="EXOCYST COMPLEX COMPONENT 2"/>
    <property type="match status" value="1"/>
</dbReference>
<evidence type="ECO:0000313" key="9">
    <source>
        <dbReference type="Proteomes" id="UP000001996"/>
    </source>
</evidence>
<dbReference type="GO" id="GO:0000145">
    <property type="term" value="C:exocyst"/>
    <property type="evidence" value="ECO:0007669"/>
    <property type="project" value="UniProtKB-UniRule"/>
</dbReference>
<dbReference type="PANTHER" id="PTHR13043">
    <property type="entry name" value="EXOCYST COMPLEX COMPONENT SEC5"/>
    <property type="match status" value="1"/>
</dbReference>
<dbReference type="InParanoid" id="A5E5K7"/>
<evidence type="ECO:0000256" key="4">
    <source>
        <dbReference type="RuleBase" id="RU365069"/>
    </source>
</evidence>
<dbReference type="EMBL" id="CH981530">
    <property type="protein sequence ID" value="EDK46715.1"/>
    <property type="molecule type" value="Genomic_DNA"/>
</dbReference>
<evidence type="ECO:0000256" key="1">
    <source>
        <dbReference type="ARBA" id="ARBA00010578"/>
    </source>
</evidence>
<comment type="function">
    <text evidence="4">Component of the exocyst complex involved in the docking of exocytic vesicles with fusion sites on the plasma membrane.</text>
</comment>
<dbReference type="InterPro" id="IPR029175">
    <property type="entry name" value="EXOC2/Sec5"/>
</dbReference>
<evidence type="ECO:0000256" key="3">
    <source>
        <dbReference type="ARBA" id="ARBA00022483"/>
    </source>
</evidence>
<feature type="region of interest" description="Disordered" evidence="6">
    <location>
        <begin position="68"/>
        <end position="88"/>
    </location>
</feature>
<evidence type="ECO:0000256" key="2">
    <source>
        <dbReference type="ARBA" id="ARBA00022448"/>
    </source>
</evidence>
<dbReference type="HOGENOM" id="CLU_321631_0_0_1"/>